<feature type="disulfide bond" evidence="1">
    <location>
        <begin position="606"/>
        <end position="615"/>
    </location>
</feature>
<keyword evidence="3" id="KW-0472">Membrane</keyword>
<feature type="compositionally biased region" description="Polar residues" evidence="2">
    <location>
        <begin position="133"/>
        <end position="152"/>
    </location>
</feature>
<dbReference type="AlphaFoldDB" id="A0A9P4P3Q9"/>
<dbReference type="Proteomes" id="UP000800235">
    <property type="component" value="Unassembled WGS sequence"/>
</dbReference>
<feature type="compositionally biased region" description="Pro residues" evidence="2">
    <location>
        <begin position="90"/>
        <end position="101"/>
    </location>
</feature>
<feature type="region of interest" description="Disordered" evidence="2">
    <location>
        <begin position="457"/>
        <end position="528"/>
    </location>
</feature>
<sequence length="839" mass="89013">MSYRGGGGPEWAQDEPRRGQLQKGSVRAARERAQAERAQAGRSQWEKRQQGLESLDPPPPTTGAPLASQYLAGNSPENWRSDQIPEGPHLSPPEQPTPGSPQWPLTQPSSSLPAPSQGRTTNPPVEPPPRALNQATFLDTSRDTMSPNTLQAPQAAYWQDDDYLSPSYGSPQTNRPLTDSSFVSEGSSVGTIPDFPVPFAQLRRIQQPYLGPPPSARRGPSSYYSQISYVSPIAEESSVRGSVGSYASSNVFPAEKAEFYLEDASDDEDLPTPKAKPSQSVVLGHDVEGRGLVRQASLGKRTKPTLTTIKSVETLRPVRRTGTQPSIDQGRSSLEIMTGNLHTSAAFGLRSPTSRTAPMSPLVPADSRIEHILGGLEKGGALAPGAATQEHRSTLADRVGTRRPARLNVNAVRDAEARSSLTSLPDLIRRATRLAANLDRGKTASRLGFEWLETGSYEKQNSPDMGDNMDRRKTRRSTTLSGMLSAFPPPGAATPRSPRTEWPTSNGSSAKGLNARGREGSAGGNSSKRRRCCGLPLFSFILLVTFLVVLVAAAIVIPVVLIALPKRNAATDTSRADAIDACQKNAPCENGGGSVVNSDGTCGCLCTNGFTGPRCQNPSDFGCTTKPIAGVKNASMGSSIPPLLEVAANHSIPLDGQALLSLFAAINMTCGAENALVTLTGSPASKRSDTTPEKASELKSPSRLEERASPPAVTSNRIVVDGSKPTQTISSAPVSTSVVTIATGSSAPGTNSTSKDFAKVGVLFVLQESKQINVAIKAQEQLSKYMNLATQQGSTMTDAHNITLGGGYFIDLWYWTVTLSNGTVYGQGFNGTALMMPPT</sequence>
<keyword evidence="6" id="KW-1185">Reference proteome</keyword>
<dbReference type="PROSITE" id="PS00022">
    <property type="entry name" value="EGF_1"/>
    <property type="match status" value="1"/>
</dbReference>
<evidence type="ECO:0000259" key="4">
    <source>
        <dbReference type="PROSITE" id="PS50026"/>
    </source>
</evidence>
<dbReference type="PANTHER" id="PTHR17178:SF0">
    <property type="entry name" value="SERGLYCIN"/>
    <property type="match status" value="1"/>
</dbReference>
<dbReference type="CDD" id="cd00054">
    <property type="entry name" value="EGF_CA"/>
    <property type="match status" value="1"/>
</dbReference>
<keyword evidence="1" id="KW-1015">Disulfide bond</keyword>
<feature type="region of interest" description="Disordered" evidence="2">
    <location>
        <begin position="1"/>
        <end position="187"/>
    </location>
</feature>
<evidence type="ECO:0000313" key="5">
    <source>
        <dbReference type="EMBL" id="KAF2436692.1"/>
    </source>
</evidence>
<accession>A0A9P4P3Q9</accession>
<comment type="caution">
    <text evidence="5">The sequence shown here is derived from an EMBL/GenBank/DDBJ whole genome shotgun (WGS) entry which is preliminary data.</text>
</comment>
<keyword evidence="1" id="KW-0245">EGF-like domain</keyword>
<feature type="compositionally biased region" description="Basic and acidic residues" evidence="2">
    <location>
        <begin position="686"/>
        <end position="708"/>
    </location>
</feature>
<proteinExistence type="predicted"/>
<keyword evidence="3" id="KW-1133">Transmembrane helix</keyword>
<evidence type="ECO:0000313" key="6">
    <source>
        <dbReference type="Proteomes" id="UP000800235"/>
    </source>
</evidence>
<reference evidence="5" key="1">
    <citation type="journal article" date="2020" name="Stud. Mycol.">
        <title>101 Dothideomycetes genomes: a test case for predicting lifestyles and emergence of pathogens.</title>
        <authorList>
            <person name="Haridas S."/>
            <person name="Albert R."/>
            <person name="Binder M."/>
            <person name="Bloem J."/>
            <person name="Labutti K."/>
            <person name="Salamov A."/>
            <person name="Andreopoulos B."/>
            <person name="Baker S."/>
            <person name="Barry K."/>
            <person name="Bills G."/>
            <person name="Bluhm B."/>
            <person name="Cannon C."/>
            <person name="Castanera R."/>
            <person name="Culley D."/>
            <person name="Daum C."/>
            <person name="Ezra D."/>
            <person name="Gonzalez J."/>
            <person name="Henrissat B."/>
            <person name="Kuo A."/>
            <person name="Liang C."/>
            <person name="Lipzen A."/>
            <person name="Lutzoni F."/>
            <person name="Magnuson J."/>
            <person name="Mondo S."/>
            <person name="Nolan M."/>
            <person name="Ohm R."/>
            <person name="Pangilinan J."/>
            <person name="Park H.-J."/>
            <person name="Ramirez L."/>
            <person name="Alfaro M."/>
            <person name="Sun H."/>
            <person name="Tritt A."/>
            <person name="Yoshinaga Y."/>
            <person name="Zwiers L.-H."/>
            <person name="Turgeon B."/>
            <person name="Goodwin S."/>
            <person name="Spatafora J."/>
            <person name="Crous P."/>
            <person name="Grigoriev I."/>
        </authorList>
    </citation>
    <scope>NUCLEOTIDE SEQUENCE</scope>
    <source>
        <strain evidence="5">CBS 130266</strain>
    </source>
</reference>
<feature type="compositionally biased region" description="Polar residues" evidence="2">
    <location>
        <begin position="103"/>
        <end position="123"/>
    </location>
</feature>
<organism evidence="5 6">
    <name type="scientific">Tothia fuscella</name>
    <dbReference type="NCBI Taxonomy" id="1048955"/>
    <lineage>
        <taxon>Eukaryota</taxon>
        <taxon>Fungi</taxon>
        <taxon>Dikarya</taxon>
        <taxon>Ascomycota</taxon>
        <taxon>Pezizomycotina</taxon>
        <taxon>Dothideomycetes</taxon>
        <taxon>Pleosporomycetidae</taxon>
        <taxon>Venturiales</taxon>
        <taxon>Cylindrosympodiaceae</taxon>
        <taxon>Tothia</taxon>
    </lineage>
</organism>
<dbReference type="OrthoDB" id="283575at2759"/>
<gene>
    <name evidence="5" type="ORF">EJ08DRAFT_578554</name>
</gene>
<keyword evidence="3" id="KW-0812">Transmembrane</keyword>
<dbReference type="PROSITE" id="PS01186">
    <property type="entry name" value="EGF_2"/>
    <property type="match status" value="1"/>
</dbReference>
<dbReference type="PANTHER" id="PTHR17178">
    <property type="entry name" value="SECRETORY GRANULE PROTEOGLYCAN CORE PROTEIN"/>
    <property type="match status" value="1"/>
</dbReference>
<feature type="region of interest" description="Disordered" evidence="2">
    <location>
        <begin position="682"/>
        <end position="715"/>
    </location>
</feature>
<name>A0A9P4P3Q9_9PEZI</name>
<feature type="transmembrane region" description="Helical" evidence="3">
    <location>
        <begin position="537"/>
        <end position="564"/>
    </location>
</feature>
<comment type="caution">
    <text evidence="1">Lacks conserved residue(s) required for the propagation of feature annotation.</text>
</comment>
<dbReference type="EMBL" id="MU007010">
    <property type="protein sequence ID" value="KAF2436692.1"/>
    <property type="molecule type" value="Genomic_DNA"/>
</dbReference>
<feature type="domain" description="EGF-like" evidence="4">
    <location>
        <begin position="578"/>
        <end position="616"/>
    </location>
</feature>
<protein>
    <recommendedName>
        <fullName evidence="4">EGF-like domain-containing protein</fullName>
    </recommendedName>
</protein>
<dbReference type="PROSITE" id="PS50026">
    <property type="entry name" value="EGF_3"/>
    <property type="match status" value="1"/>
</dbReference>
<feature type="compositionally biased region" description="Polar residues" evidence="2">
    <location>
        <begin position="167"/>
        <end position="187"/>
    </location>
</feature>
<feature type="compositionally biased region" description="Polar residues" evidence="2">
    <location>
        <begin position="502"/>
        <end position="511"/>
    </location>
</feature>
<evidence type="ECO:0000256" key="1">
    <source>
        <dbReference type="PROSITE-ProRule" id="PRU00076"/>
    </source>
</evidence>
<evidence type="ECO:0000256" key="3">
    <source>
        <dbReference type="SAM" id="Phobius"/>
    </source>
</evidence>
<dbReference type="InterPro" id="IPR000742">
    <property type="entry name" value="EGF"/>
</dbReference>
<dbReference type="Gene3D" id="2.10.25.10">
    <property type="entry name" value="Laminin"/>
    <property type="match status" value="1"/>
</dbReference>
<evidence type="ECO:0000256" key="2">
    <source>
        <dbReference type="SAM" id="MobiDB-lite"/>
    </source>
</evidence>